<dbReference type="Pfam" id="PF25493">
    <property type="entry name" value="Peripla_BP_A-cyclase"/>
    <property type="match status" value="1"/>
</dbReference>
<evidence type="ECO:0000256" key="17">
    <source>
        <dbReference type="ARBA" id="ARBA00023239"/>
    </source>
</evidence>
<dbReference type="Pfam" id="PF00211">
    <property type="entry name" value="Guanylate_cyc"/>
    <property type="match status" value="1"/>
</dbReference>
<dbReference type="PANTHER" id="PTHR43081">
    <property type="entry name" value="ADENYLATE CYCLASE, TERMINAL-DIFFERENTIATION SPECIFIC-RELATED"/>
    <property type="match status" value="1"/>
</dbReference>
<evidence type="ECO:0000256" key="19">
    <source>
        <dbReference type="ARBA" id="ARBA00032637"/>
    </source>
</evidence>
<evidence type="ECO:0000256" key="15">
    <source>
        <dbReference type="ARBA" id="ARBA00023170"/>
    </source>
</evidence>
<dbReference type="GO" id="GO:0046872">
    <property type="term" value="F:metal ion binding"/>
    <property type="evidence" value="ECO:0007669"/>
    <property type="project" value="UniProtKB-KW"/>
</dbReference>
<evidence type="ECO:0000256" key="8">
    <source>
        <dbReference type="ARBA" id="ARBA00022723"/>
    </source>
</evidence>
<evidence type="ECO:0000313" key="22">
    <source>
        <dbReference type="EMBL" id="CCC95217.1"/>
    </source>
</evidence>
<evidence type="ECO:0000256" key="13">
    <source>
        <dbReference type="ARBA" id="ARBA00022998"/>
    </source>
</evidence>
<dbReference type="PANTHER" id="PTHR43081:SF1">
    <property type="entry name" value="ADENYLATE CYCLASE, TERMINAL-DIFFERENTIATION SPECIFIC"/>
    <property type="match status" value="1"/>
</dbReference>
<dbReference type="SUPFAM" id="SSF53822">
    <property type="entry name" value="Periplasmic binding protein-like I"/>
    <property type="match status" value="1"/>
</dbReference>
<evidence type="ECO:0000256" key="1">
    <source>
        <dbReference type="ARBA" id="ARBA00001593"/>
    </source>
</evidence>
<keyword evidence="9" id="KW-0547">Nucleotide-binding</keyword>
<keyword evidence="16" id="KW-0325">Glycoprotein</keyword>
<dbReference type="PROSITE" id="PS50125">
    <property type="entry name" value="GUANYLATE_CYCLASE_2"/>
    <property type="match status" value="1"/>
</dbReference>
<dbReference type="Gene3D" id="3.30.70.1230">
    <property type="entry name" value="Nucleotide cyclase"/>
    <property type="match status" value="1"/>
</dbReference>
<evidence type="ECO:0000256" key="3">
    <source>
        <dbReference type="ARBA" id="ARBA00002708"/>
    </source>
</evidence>
<keyword evidence="10" id="KW-0067">ATP-binding</keyword>
<evidence type="ECO:0000256" key="9">
    <source>
        <dbReference type="ARBA" id="ARBA00022741"/>
    </source>
</evidence>
<dbReference type="InterPro" id="IPR057399">
    <property type="entry name" value="GRESAG4.1/3_peripasmic_1"/>
</dbReference>
<comment type="cofactor">
    <cofactor evidence="2">
        <name>Mg(2+)</name>
        <dbReference type="ChEBI" id="CHEBI:18420"/>
    </cofactor>
</comment>
<gene>
    <name evidence="22" type="ORF">TCIL3000_11_6410</name>
</gene>
<name>G0V0P6_TRYCI</name>
<dbReference type="AlphaFoldDB" id="G0V0P6"/>
<dbReference type="GO" id="GO:0035556">
    <property type="term" value="P:intracellular signal transduction"/>
    <property type="evidence" value="ECO:0007669"/>
    <property type="project" value="InterPro"/>
</dbReference>
<dbReference type="GO" id="GO:0005524">
    <property type="term" value="F:ATP binding"/>
    <property type="evidence" value="ECO:0007669"/>
    <property type="project" value="UniProtKB-KW"/>
</dbReference>
<evidence type="ECO:0000256" key="20">
    <source>
        <dbReference type="SAM" id="Phobius"/>
    </source>
</evidence>
<sequence length="1239" mass="137372">MCCVGKSPVAPRLCYQYAFNEGVVTSKWKPKKPPNVCKLAIISSLLLLLHVVCQGAEAKVPVNVLSLMFSSNFPDGVVNALNAGFAASMAAREKELRDVADISLIYPSSKNDPISEVFEQALEESKDQLLVVFGPLGNDNVLWSNEPLNKSGVVAIGPLSYSDEVRGWKPNLYFTTAEPGAELLALVRYSVAFLRVARIGIMYLKNTFYGDRSYEVAQSGLTEMGYELYGTFALDGNSSEAASVEAFETEWARFVEGRPLAVLLFGSPHAITGQFITRVAVDERTSEAYILAPSNTQTFLIKTWKEALSESGAELIPGQLIISGTNPLANETRYEVIRRFQREMNAYLDSTDERRGFDKPPHFLEDDTNGELMVAGWIAGEVIAKALQNAASLGNRDAFMHSLYDQRRYLIDDLVLGDYGGPCVNLAAWQGATCKCNQGGNVVYMKEVVDGYRLRSIRQGFLTWGTDQCSSDGVVLQAPLNGLTVLMTDNEVAYRASSRYASGASAFLGNGRAGERDRLFLQPLEATGAEAPDKLEEMRDIKVVSAIFAAVNKGIMGIEDIMFIDPITLTPRLNRFKKHLIYLSPTLAQEFYVLAQYISETASGSTNIIIRTHDAEEILKTLTATLVTFGVPIGAKVQVEEDGWMMDHLPTSGNVFLIGLKLEEIEPMAKHLNNYRGVRVFVIYPDLTLMYEEFKDAFINSPQSSKDRLVFATNQLHWADVNSTSATIKAYHAVITDETMRTPMTLRGFTTARLMQTVLTQMRVVSAELLSDYFFDASTITIDDMRYGPYSDVDCIVNGVALATNCLANYGATNIAVWSMSRIFDPQVSELQSGMTPSLVYIDRSGLTLSQIIGITVGSLIAVLLFAVLGVTLFITLRNARDNDRAPTEPLDPVTVIFTDIESSTAQWAAFPEFMPDAVATHHSVVRSLIAQHNCYEVKTIGDSFMIACRSPLAAVDLCCEMQRHFLHHDWRTELFDEFYRNFEGQRAQEDKEYAPPSANLDPEVYREMWNGLRVRIGIHTGLCDIRYDQVTKGYDYYGQTTNMAARTESVANGGQVLLTGATYYSLSAAERDKFDVTPLGPVPLRGVSEVVDMFQVNAVPCRKFAALRLDREYYFEDGADGTTATTSDNSSTPAELSESAQMLACSLQALLSTFKPPQREKLLLPYCERWRVPLPKPRKPIWDDEYCQEVVRCLAMKVGRVVDHSAGGTTEVTSSTRSTSIIILSNRFISFDDNYSAE</sequence>
<feature type="domain" description="Guanylate cyclase" evidence="21">
    <location>
        <begin position="895"/>
        <end position="1049"/>
    </location>
</feature>
<dbReference type="CDD" id="cd07556">
    <property type="entry name" value="Nucleotidyl_cyc_III"/>
    <property type="match status" value="1"/>
</dbReference>
<dbReference type="InterPro" id="IPR028082">
    <property type="entry name" value="Peripla_BP_I"/>
</dbReference>
<dbReference type="FunFam" id="3.40.50.2300:FF:000162">
    <property type="entry name" value="Receptor-type adenylate cyclase GRESAG 4, putative"/>
    <property type="match status" value="1"/>
</dbReference>
<dbReference type="VEuPathDB" id="TriTrypDB:TcIL3000.11.6410"/>
<organism evidence="22">
    <name type="scientific">Trypanosoma congolense (strain IL3000)</name>
    <dbReference type="NCBI Taxonomy" id="1068625"/>
    <lineage>
        <taxon>Eukaryota</taxon>
        <taxon>Discoba</taxon>
        <taxon>Euglenozoa</taxon>
        <taxon>Kinetoplastea</taxon>
        <taxon>Metakinetoplastina</taxon>
        <taxon>Trypanosomatida</taxon>
        <taxon>Trypanosomatidae</taxon>
        <taxon>Trypanosoma</taxon>
        <taxon>Nannomonas</taxon>
    </lineage>
</organism>
<evidence type="ECO:0000256" key="6">
    <source>
        <dbReference type="ARBA" id="ARBA00012201"/>
    </source>
</evidence>
<evidence type="ECO:0000256" key="5">
    <source>
        <dbReference type="ARBA" id="ARBA00005381"/>
    </source>
</evidence>
<proteinExistence type="inferred from homology"/>
<evidence type="ECO:0000256" key="18">
    <source>
        <dbReference type="ARBA" id="ARBA00032597"/>
    </source>
</evidence>
<reference evidence="22" key="1">
    <citation type="journal article" date="2012" name="Proc. Natl. Acad. Sci. U.S.A.">
        <title>Antigenic diversity is generated by distinct evolutionary mechanisms in African trypanosome species.</title>
        <authorList>
            <person name="Jackson A.P."/>
            <person name="Berry A."/>
            <person name="Aslett M."/>
            <person name="Allison H.C."/>
            <person name="Burton P."/>
            <person name="Vavrova-Anderson J."/>
            <person name="Brown R."/>
            <person name="Browne H."/>
            <person name="Corton N."/>
            <person name="Hauser H."/>
            <person name="Gamble J."/>
            <person name="Gilderthorp R."/>
            <person name="Marcello L."/>
            <person name="McQuillan J."/>
            <person name="Otto T.D."/>
            <person name="Quail M.A."/>
            <person name="Sanders M.J."/>
            <person name="van Tonder A."/>
            <person name="Ginger M.L."/>
            <person name="Field M.C."/>
            <person name="Barry J.D."/>
            <person name="Hertz-Fowler C."/>
            <person name="Berriman M."/>
        </authorList>
    </citation>
    <scope>NUCLEOTIDE SEQUENCE</scope>
    <source>
        <strain evidence="22">IL3000</strain>
    </source>
</reference>
<evidence type="ECO:0000256" key="10">
    <source>
        <dbReference type="ARBA" id="ARBA00022840"/>
    </source>
</evidence>
<dbReference type="Pfam" id="PF25495">
    <property type="entry name" value="Peripla_BP_A-cyclase_1"/>
    <property type="match status" value="1"/>
</dbReference>
<keyword evidence="12 20" id="KW-1133">Transmembrane helix</keyword>
<evidence type="ECO:0000256" key="12">
    <source>
        <dbReference type="ARBA" id="ARBA00022989"/>
    </source>
</evidence>
<feature type="transmembrane region" description="Helical" evidence="20">
    <location>
        <begin position="852"/>
        <end position="875"/>
    </location>
</feature>
<dbReference type="InterPro" id="IPR050697">
    <property type="entry name" value="Adenylyl/Guanylyl_Cyclase_3/4"/>
</dbReference>
<evidence type="ECO:0000256" key="2">
    <source>
        <dbReference type="ARBA" id="ARBA00001946"/>
    </source>
</evidence>
<comment type="similarity">
    <text evidence="5">Belongs to the adenylyl cyclase class-3 family.</text>
</comment>
<keyword evidence="11" id="KW-0460">Magnesium</keyword>
<keyword evidence="17" id="KW-0456">Lyase</keyword>
<dbReference type="GO" id="GO:0006171">
    <property type="term" value="P:cAMP biosynthetic process"/>
    <property type="evidence" value="ECO:0007669"/>
    <property type="project" value="UniProtKB-KW"/>
</dbReference>
<dbReference type="EC" id="4.6.1.1" evidence="6"/>
<evidence type="ECO:0000256" key="14">
    <source>
        <dbReference type="ARBA" id="ARBA00023136"/>
    </source>
</evidence>
<keyword evidence="14 20" id="KW-0472">Membrane</keyword>
<evidence type="ECO:0000256" key="7">
    <source>
        <dbReference type="ARBA" id="ARBA00022692"/>
    </source>
</evidence>
<dbReference type="InterPro" id="IPR057398">
    <property type="entry name" value="GRESAG4.1/3_peripasmic_2"/>
</dbReference>
<dbReference type="GO" id="GO:0004016">
    <property type="term" value="F:adenylate cyclase activity"/>
    <property type="evidence" value="ECO:0007669"/>
    <property type="project" value="UniProtKB-EC"/>
</dbReference>
<keyword evidence="8" id="KW-0479">Metal-binding</keyword>
<protein>
    <recommendedName>
        <fullName evidence="6">adenylate cyclase</fullName>
        <ecNumber evidence="6">4.6.1.1</ecNumber>
    </recommendedName>
    <alternativeName>
        <fullName evidence="18">ATP pyrophosphate-lyase</fullName>
    </alternativeName>
    <alternativeName>
        <fullName evidence="19">Adenylyl cyclase</fullName>
    </alternativeName>
</protein>
<evidence type="ECO:0000259" key="21">
    <source>
        <dbReference type="PROSITE" id="PS50125"/>
    </source>
</evidence>
<comment type="catalytic activity">
    <reaction evidence="1">
        <text>ATP = 3',5'-cyclic AMP + diphosphate</text>
        <dbReference type="Rhea" id="RHEA:15389"/>
        <dbReference type="ChEBI" id="CHEBI:30616"/>
        <dbReference type="ChEBI" id="CHEBI:33019"/>
        <dbReference type="ChEBI" id="CHEBI:58165"/>
        <dbReference type="EC" id="4.6.1.1"/>
    </reaction>
</comment>
<dbReference type="SUPFAM" id="SSF55073">
    <property type="entry name" value="Nucleotide cyclase"/>
    <property type="match status" value="1"/>
</dbReference>
<dbReference type="SMART" id="SM00044">
    <property type="entry name" value="CYCc"/>
    <property type="match status" value="1"/>
</dbReference>
<keyword evidence="15 22" id="KW-0675">Receptor</keyword>
<dbReference type="FunFam" id="3.30.70.1230:FF:000022">
    <property type="entry name" value="Receptor-type adenylate cyclase GRESAG 4, putative"/>
    <property type="match status" value="1"/>
</dbReference>
<keyword evidence="7 20" id="KW-0812">Transmembrane</keyword>
<evidence type="ECO:0000256" key="16">
    <source>
        <dbReference type="ARBA" id="ARBA00023180"/>
    </source>
</evidence>
<comment type="function">
    <text evidence="3">Could act as a receptor for an unknown ligand.</text>
</comment>
<dbReference type="InterPro" id="IPR029787">
    <property type="entry name" value="Nucleotide_cyclase"/>
</dbReference>
<dbReference type="GO" id="GO:0016020">
    <property type="term" value="C:membrane"/>
    <property type="evidence" value="ECO:0007669"/>
    <property type="project" value="UniProtKB-SubCell"/>
</dbReference>
<dbReference type="InterPro" id="IPR001054">
    <property type="entry name" value="A/G_cyclase"/>
</dbReference>
<comment type="subcellular location">
    <subcellularLocation>
        <location evidence="4">Membrane</location>
        <topology evidence="4">Multi-pass membrane protein</topology>
    </subcellularLocation>
</comment>
<evidence type="ECO:0000256" key="4">
    <source>
        <dbReference type="ARBA" id="ARBA00004141"/>
    </source>
</evidence>
<evidence type="ECO:0000256" key="11">
    <source>
        <dbReference type="ARBA" id="ARBA00022842"/>
    </source>
</evidence>
<dbReference type="EMBL" id="HE575324">
    <property type="protein sequence ID" value="CCC95217.1"/>
    <property type="molecule type" value="Genomic_DNA"/>
</dbReference>
<accession>G0V0P6</accession>
<keyword evidence="13" id="KW-0115">cAMP biosynthesis</keyword>
<dbReference type="Gene3D" id="3.40.50.2300">
    <property type="match status" value="2"/>
</dbReference>